<protein>
    <recommendedName>
        <fullName evidence="2">Sulfotransferase domain-containing protein</fullName>
    </recommendedName>
</protein>
<accession>A0A6J4MPU3</accession>
<name>A0A6J4MPU3_9ACTN</name>
<proteinExistence type="predicted"/>
<dbReference type="EMBL" id="CADCUJ010000112">
    <property type="protein sequence ID" value="CAA9365396.1"/>
    <property type="molecule type" value="Genomic_DNA"/>
</dbReference>
<evidence type="ECO:0000313" key="1">
    <source>
        <dbReference type="EMBL" id="CAA9365396.1"/>
    </source>
</evidence>
<reference evidence="1" key="1">
    <citation type="submission" date="2020-02" db="EMBL/GenBank/DDBJ databases">
        <authorList>
            <person name="Meier V. D."/>
        </authorList>
    </citation>
    <scope>NUCLEOTIDE SEQUENCE</scope>
    <source>
        <strain evidence="1">AVDCRST_MAG72</strain>
    </source>
</reference>
<evidence type="ECO:0008006" key="2">
    <source>
        <dbReference type="Google" id="ProtNLM"/>
    </source>
</evidence>
<dbReference type="AlphaFoldDB" id="A0A6J4MPU3"/>
<sequence>MTAARRCYLHVGLPKTGTSYLQDIFAQSRAALADQGVSMLLGSTADTFHLALSVLDELSPEMDPPRAFRALDRFREALAGLSSPTALLSQELLGAAQPHQAARLLDALGGYQPHVVVTARDLARYIPSAWQQQVKQRGLTSYEQYLGDFTDPAKGAHYPAYDLIGVLERWRECVAPDRIHVVTLPPSGAPSAVLLERFCAVLDVDPSAMDQETERRNDSLGMVQAELLRRVNVALGDRLPHPRAGYREQGKSFLGQTILAAQPGEPARLPRRLEQWCVDASQDLADRLAGGGYHIVGDLGDLAPDPDAFTDDDRGVGDDAVARVATTALAEILVGRDVERRERQALRREVRALRKQAADPT</sequence>
<dbReference type="SUPFAM" id="SSF52540">
    <property type="entry name" value="P-loop containing nucleoside triphosphate hydrolases"/>
    <property type="match status" value="1"/>
</dbReference>
<dbReference type="Gene3D" id="3.40.50.300">
    <property type="entry name" value="P-loop containing nucleotide triphosphate hydrolases"/>
    <property type="match status" value="1"/>
</dbReference>
<organism evidence="1">
    <name type="scientific">uncultured Nocardioidaceae bacterium</name>
    <dbReference type="NCBI Taxonomy" id="253824"/>
    <lineage>
        <taxon>Bacteria</taxon>
        <taxon>Bacillati</taxon>
        <taxon>Actinomycetota</taxon>
        <taxon>Actinomycetes</taxon>
        <taxon>Propionibacteriales</taxon>
        <taxon>Nocardioidaceae</taxon>
        <taxon>environmental samples</taxon>
    </lineage>
</organism>
<gene>
    <name evidence="1" type="ORF">AVDCRST_MAG72-2669</name>
</gene>
<dbReference type="InterPro" id="IPR027417">
    <property type="entry name" value="P-loop_NTPase"/>
</dbReference>